<reference evidence="1 2" key="1">
    <citation type="journal article" date="2022" name="Hortic Res">
        <title>A haplotype resolved chromosomal level avocado genome allows analysis of novel avocado genes.</title>
        <authorList>
            <person name="Nath O."/>
            <person name="Fletcher S.J."/>
            <person name="Hayward A."/>
            <person name="Shaw L.M."/>
            <person name="Masouleh A.K."/>
            <person name="Furtado A."/>
            <person name="Henry R.J."/>
            <person name="Mitter N."/>
        </authorList>
    </citation>
    <scope>NUCLEOTIDE SEQUENCE [LARGE SCALE GENOMIC DNA]</scope>
    <source>
        <strain evidence="2">cv. Hass</strain>
    </source>
</reference>
<dbReference type="Proteomes" id="UP001234297">
    <property type="component" value="Chromosome 8"/>
</dbReference>
<evidence type="ECO:0000313" key="2">
    <source>
        <dbReference type="Proteomes" id="UP001234297"/>
    </source>
</evidence>
<organism evidence="1 2">
    <name type="scientific">Persea americana</name>
    <name type="common">Avocado</name>
    <dbReference type="NCBI Taxonomy" id="3435"/>
    <lineage>
        <taxon>Eukaryota</taxon>
        <taxon>Viridiplantae</taxon>
        <taxon>Streptophyta</taxon>
        <taxon>Embryophyta</taxon>
        <taxon>Tracheophyta</taxon>
        <taxon>Spermatophyta</taxon>
        <taxon>Magnoliopsida</taxon>
        <taxon>Magnoliidae</taxon>
        <taxon>Laurales</taxon>
        <taxon>Lauraceae</taxon>
        <taxon>Persea</taxon>
    </lineage>
</organism>
<sequence length="209" mass="22635">MSFRFQNLLGAPYRGRNILVTENSLFLSPVGNRISATDLTKSQTQTLPCEASSNIRASPSPPTLFSSSPSTTPPAPSSSSEALGDAIIDGDHEWYKNTERRTRFAANCGILYHSMGVSGGEESARHGTSLMPSGSFDAYYNVEDILRKVAAQVNDGPCITYIGLGGSSNFVKMYLMDQVLKPVTESWDGSYFIGSRGHQILNEIPQAQS</sequence>
<accession>A0ACC2LJC9</accession>
<keyword evidence="2" id="KW-1185">Reference proteome</keyword>
<name>A0ACC2LJC9_PERAE</name>
<evidence type="ECO:0000313" key="1">
    <source>
        <dbReference type="EMBL" id="KAJ8633566.1"/>
    </source>
</evidence>
<gene>
    <name evidence="1" type="ORF">MRB53_026902</name>
</gene>
<protein>
    <submittedName>
        <fullName evidence="1">Uncharacterized protein</fullName>
    </submittedName>
</protein>
<comment type="caution">
    <text evidence="1">The sequence shown here is derived from an EMBL/GenBank/DDBJ whole genome shotgun (WGS) entry which is preliminary data.</text>
</comment>
<proteinExistence type="predicted"/>
<dbReference type="EMBL" id="CM056816">
    <property type="protein sequence ID" value="KAJ8633566.1"/>
    <property type="molecule type" value="Genomic_DNA"/>
</dbReference>